<keyword evidence="4" id="KW-0805">Transcription regulation</keyword>
<protein>
    <submittedName>
        <fullName evidence="8">Transcriptional repressor</fullName>
    </submittedName>
</protein>
<dbReference type="AlphaFoldDB" id="A0A9D1T318"/>
<feature type="binding site" evidence="7">
    <location>
        <position position="142"/>
    </location>
    <ligand>
        <name>Zn(2+)</name>
        <dbReference type="ChEBI" id="CHEBI:29105"/>
    </ligand>
</feature>
<dbReference type="Gene3D" id="3.30.1490.190">
    <property type="match status" value="1"/>
</dbReference>
<dbReference type="InterPro" id="IPR002481">
    <property type="entry name" value="FUR"/>
</dbReference>
<evidence type="ECO:0000256" key="5">
    <source>
        <dbReference type="ARBA" id="ARBA00023125"/>
    </source>
</evidence>
<evidence type="ECO:0000256" key="7">
    <source>
        <dbReference type="PIRSR" id="PIRSR602481-1"/>
    </source>
</evidence>
<dbReference type="GO" id="GO:0045892">
    <property type="term" value="P:negative regulation of DNA-templated transcription"/>
    <property type="evidence" value="ECO:0007669"/>
    <property type="project" value="TreeGrafter"/>
</dbReference>
<dbReference type="CDD" id="cd07153">
    <property type="entry name" value="Fur_like"/>
    <property type="match status" value="1"/>
</dbReference>
<dbReference type="PANTHER" id="PTHR33202">
    <property type="entry name" value="ZINC UPTAKE REGULATION PROTEIN"/>
    <property type="match status" value="1"/>
</dbReference>
<dbReference type="InterPro" id="IPR036388">
    <property type="entry name" value="WH-like_DNA-bd_sf"/>
</dbReference>
<dbReference type="GO" id="GO:0003700">
    <property type="term" value="F:DNA-binding transcription factor activity"/>
    <property type="evidence" value="ECO:0007669"/>
    <property type="project" value="InterPro"/>
</dbReference>
<comment type="caution">
    <text evidence="8">The sequence shown here is derived from an EMBL/GenBank/DDBJ whole genome shotgun (WGS) entry which is preliminary data.</text>
</comment>
<feature type="binding site" evidence="7">
    <location>
        <position position="103"/>
    </location>
    <ligand>
        <name>Zn(2+)</name>
        <dbReference type="ChEBI" id="CHEBI:29105"/>
    </ligand>
</feature>
<accession>A0A9D1T318</accession>
<keyword evidence="5" id="KW-0238">DNA-binding</keyword>
<dbReference type="EMBL" id="DVOR01000246">
    <property type="protein sequence ID" value="HIV10015.1"/>
    <property type="molecule type" value="Genomic_DNA"/>
</dbReference>
<comment type="cofactor">
    <cofactor evidence="7">
        <name>Zn(2+)</name>
        <dbReference type="ChEBI" id="CHEBI:29105"/>
    </cofactor>
    <text evidence="7">Binds 1 zinc ion per subunit.</text>
</comment>
<gene>
    <name evidence="8" type="ORF">IAC79_07875</name>
</gene>
<dbReference type="PANTHER" id="PTHR33202:SF8">
    <property type="entry name" value="PEROXIDE-RESPONSIVE REPRESSOR PERR"/>
    <property type="match status" value="1"/>
</dbReference>
<evidence type="ECO:0000256" key="2">
    <source>
        <dbReference type="ARBA" id="ARBA00022491"/>
    </source>
</evidence>
<dbReference type="GO" id="GO:0008270">
    <property type="term" value="F:zinc ion binding"/>
    <property type="evidence" value="ECO:0007669"/>
    <property type="project" value="TreeGrafter"/>
</dbReference>
<dbReference type="SUPFAM" id="SSF46785">
    <property type="entry name" value="Winged helix' DNA-binding domain"/>
    <property type="match status" value="1"/>
</dbReference>
<organism evidence="8 9">
    <name type="scientific">Candidatus Spyradenecus faecavium</name>
    <dbReference type="NCBI Taxonomy" id="2840947"/>
    <lineage>
        <taxon>Bacteria</taxon>
        <taxon>Pseudomonadati</taxon>
        <taxon>Lentisphaerota</taxon>
        <taxon>Lentisphaeria</taxon>
        <taxon>Lentisphaerales</taxon>
        <taxon>Lentisphaeraceae</taxon>
        <taxon>Lentisphaeraceae incertae sedis</taxon>
        <taxon>Candidatus Spyradenecus</taxon>
    </lineage>
</organism>
<dbReference type="Pfam" id="PF01475">
    <property type="entry name" value="FUR"/>
    <property type="match status" value="1"/>
</dbReference>
<evidence type="ECO:0000256" key="3">
    <source>
        <dbReference type="ARBA" id="ARBA00022833"/>
    </source>
</evidence>
<dbReference type="Gene3D" id="1.10.10.10">
    <property type="entry name" value="Winged helix-like DNA-binding domain superfamily/Winged helix DNA-binding domain"/>
    <property type="match status" value="1"/>
</dbReference>
<feature type="binding site" evidence="7">
    <location>
        <position position="100"/>
    </location>
    <ligand>
        <name>Zn(2+)</name>
        <dbReference type="ChEBI" id="CHEBI:29105"/>
    </ligand>
</feature>
<name>A0A9D1T318_9BACT</name>
<evidence type="ECO:0000256" key="4">
    <source>
        <dbReference type="ARBA" id="ARBA00023015"/>
    </source>
</evidence>
<keyword evidence="3 7" id="KW-0862">Zinc</keyword>
<evidence type="ECO:0000313" key="9">
    <source>
        <dbReference type="Proteomes" id="UP000886845"/>
    </source>
</evidence>
<feature type="binding site" evidence="7">
    <location>
        <position position="139"/>
    </location>
    <ligand>
        <name>Zn(2+)</name>
        <dbReference type="ChEBI" id="CHEBI:29105"/>
    </ligand>
</feature>
<reference evidence="8" key="1">
    <citation type="submission" date="2020-10" db="EMBL/GenBank/DDBJ databases">
        <authorList>
            <person name="Gilroy R."/>
        </authorList>
    </citation>
    <scope>NUCLEOTIDE SEQUENCE</scope>
    <source>
        <strain evidence="8">35461</strain>
    </source>
</reference>
<sequence length="144" mass="15429">MSAPMTDPATQALAATLRAHGLSPSAPRLAILRWLAGHPTHPTVDEVYRALHPTMGSLSRTTVYNVLHAFVEHGLAGKVHTEDLELRYDGCVAPHAHFKCTRCGAILDLAEIPGNLARRVGLPKDCRAQASAVTFWGLCPDCAG</sequence>
<dbReference type="GO" id="GO:0000976">
    <property type="term" value="F:transcription cis-regulatory region binding"/>
    <property type="evidence" value="ECO:0007669"/>
    <property type="project" value="TreeGrafter"/>
</dbReference>
<dbReference type="Proteomes" id="UP000886845">
    <property type="component" value="Unassembled WGS sequence"/>
</dbReference>
<evidence type="ECO:0000256" key="6">
    <source>
        <dbReference type="ARBA" id="ARBA00023163"/>
    </source>
</evidence>
<evidence type="ECO:0000313" key="8">
    <source>
        <dbReference type="EMBL" id="HIV10015.1"/>
    </source>
</evidence>
<keyword evidence="7" id="KW-0479">Metal-binding</keyword>
<keyword evidence="2" id="KW-0678">Repressor</keyword>
<dbReference type="InterPro" id="IPR043135">
    <property type="entry name" value="Fur_C"/>
</dbReference>
<comment type="similarity">
    <text evidence="1">Belongs to the Fur family.</text>
</comment>
<keyword evidence="6" id="KW-0804">Transcription</keyword>
<dbReference type="InterPro" id="IPR036390">
    <property type="entry name" value="WH_DNA-bd_sf"/>
</dbReference>
<dbReference type="GO" id="GO:1900376">
    <property type="term" value="P:regulation of secondary metabolite biosynthetic process"/>
    <property type="evidence" value="ECO:0007669"/>
    <property type="project" value="TreeGrafter"/>
</dbReference>
<evidence type="ECO:0000256" key="1">
    <source>
        <dbReference type="ARBA" id="ARBA00007957"/>
    </source>
</evidence>
<reference evidence="8" key="2">
    <citation type="journal article" date="2021" name="PeerJ">
        <title>Extensive microbial diversity within the chicken gut microbiome revealed by metagenomics and culture.</title>
        <authorList>
            <person name="Gilroy R."/>
            <person name="Ravi A."/>
            <person name="Getino M."/>
            <person name="Pursley I."/>
            <person name="Horton D.L."/>
            <person name="Alikhan N.F."/>
            <person name="Baker D."/>
            <person name="Gharbi K."/>
            <person name="Hall N."/>
            <person name="Watson M."/>
            <person name="Adriaenssens E.M."/>
            <person name="Foster-Nyarko E."/>
            <person name="Jarju S."/>
            <person name="Secka A."/>
            <person name="Antonio M."/>
            <person name="Oren A."/>
            <person name="Chaudhuri R.R."/>
            <person name="La Ragione R."/>
            <person name="Hildebrand F."/>
            <person name="Pallen M.J."/>
        </authorList>
    </citation>
    <scope>NUCLEOTIDE SEQUENCE</scope>
    <source>
        <strain evidence="8">35461</strain>
    </source>
</reference>
<proteinExistence type="inferred from homology"/>